<keyword evidence="1" id="KW-0812">Transmembrane</keyword>
<comment type="caution">
    <text evidence="2">The sequence shown here is derived from an EMBL/GenBank/DDBJ whole genome shotgun (WGS) entry which is preliminary data.</text>
</comment>
<evidence type="ECO:0000313" key="3">
    <source>
        <dbReference type="Proteomes" id="UP000033684"/>
    </source>
</evidence>
<dbReference type="OrthoDB" id="5298497at2"/>
<keyword evidence="1" id="KW-0472">Membrane</keyword>
<dbReference type="Proteomes" id="UP000033684">
    <property type="component" value="Unassembled WGS sequence"/>
</dbReference>
<gene>
    <name evidence="2" type="ORF">VZ94_20645</name>
</gene>
<feature type="transmembrane region" description="Helical" evidence="1">
    <location>
        <begin position="63"/>
        <end position="81"/>
    </location>
</feature>
<proteinExistence type="predicted"/>
<evidence type="ECO:0000256" key="1">
    <source>
        <dbReference type="SAM" id="Phobius"/>
    </source>
</evidence>
<dbReference type="EMBL" id="LAJX01000304">
    <property type="protein sequence ID" value="KJV05096.1"/>
    <property type="molecule type" value="Genomic_DNA"/>
</dbReference>
<protein>
    <submittedName>
        <fullName evidence="2">Uncharacterized protein</fullName>
    </submittedName>
</protein>
<dbReference type="AlphaFoldDB" id="A0A0F3IEC9"/>
<feature type="transmembrane region" description="Helical" evidence="1">
    <location>
        <begin position="40"/>
        <end position="57"/>
    </location>
</feature>
<sequence length="312" mass="34461">MFSQLKQKIKNHRFFIGEQAGLAPVRLTHQRIYILPTTRGLGFVIILVVQLLIAFVYNNNLAYFLAFLLASVFFITILHSFKTLAGIIVKPGSVVPVFAGETASFVLVLQNPTPTPRFFQVSMADQQSVELAPFSNGSVALAVKTTRRGWCYANKITVATTYPLGLFRAWSPLRFELKVLVYPKPASQSTPFPESAGLTAEQGYSQLGADDFYGLASYQPGDSVKHIHWQSYAKGLGVFSKQYAGGNARELWLSYQATTGGDVEQRLSQLCRWLIDAEQAGLSYGLILPNLRITVSSGHSHTEQCLEALALF</sequence>
<keyword evidence="1" id="KW-1133">Transmembrane helix</keyword>
<organism evidence="2 3">
    <name type="scientific">Methylocucumis oryzae</name>
    <dbReference type="NCBI Taxonomy" id="1632867"/>
    <lineage>
        <taxon>Bacteria</taxon>
        <taxon>Pseudomonadati</taxon>
        <taxon>Pseudomonadota</taxon>
        <taxon>Gammaproteobacteria</taxon>
        <taxon>Methylococcales</taxon>
        <taxon>Methylococcaceae</taxon>
        <taxon>Methylocucumis</taxon>
    </lineage>
</organism>
<keyword evidence="3" id="KW-1185">Reference proteome</keyword>
<reference evidence="2 3" key="2">
    <citation type="journal article" date="2016" name="Microb. Ecol.">
        <title>Genome Characteristics of a Novel Type I Methanotroph (Sn10-6) Isolated from a Flooded Indian Rice Field.</title>
        <authorList>
            <person name="Rahalkar M.C."/>
            <person name="Pandit P.S."/>
            <person name="Dhakephalkar P.K."/>
            <person name="Pore S."/>
            <person name="Arora P."/>
            <person name="Kapse N."/>
        </authorList>
    </citation>
    <scope>NUCLEOTIDE SEQUENCE [LARGE SCALE GENOMIC DNA]</scope>
    <source>
        <strain evidence="2 3">Sn10-6</strain>
    </source>
</reference>
<reference evidence="3" key="1">
    <citation type="submission" date="2015-03" db="EMBL/GenBank/DDBJ databases">
        <title>Draft genome sequence of a novel methanotroph (Sn10-6) isolated from flooded ricefield rhizosphere in India.</title>
        <authorList>
            <person name="Pandit P.S."/>
            <person name="Pore S.D."/>
            <person name="Arora P."/>
            <person name="Kapse N.G."/>
            <person name="Dhakephalkar P.K."/>
            <person name="Rahalkar M.C."/>
        </authorList>
    </citation>
    <scope>NUCLEOTIDE SEQUENCE [LARGE SCALE GENOMIC DNA]</scope>
    <source>
        <strain evidence="3">Sn10-6</strain>
    </source>
</reference>
<evidence type="ECO:0000313" key="2">
    <source>
        <dbReference type="EMBL" id="KJV05096.1"/>
    </source>
</evidence>
<dbReference type="PANTHER" id="PTHR34351">
    <property type="entry name" value="SLR1927 PROTEIN-RELATED"/>
    <property type="match status" value="1"/>
</dbReference>
<dbReference type="PANTHER" id="PTHR34351:SF1">
    <property type="entry name" value="SLR1927 PROTEIN"/>
    <property type="match status" value="1"/>
</dbReference>
<name>A0A0F3IEC9_9GAMM</name>
<dbReference type="PATRIC" id="fig|1632867.3.peg.3712"/>
<accession>A0A0F3IEC9</accession>